<evidence type="ECO:0000313" key="12">
    <source>
        <dbReference type="Proteomes" id="UP000007590"/>
    </source>
</evidence>
<comment type="similarity">
    <text evidence="10">Belongs to the PlsY family.</text>
</comment>
<evidence type="ECO:0000256" key="8">
    <source>
        <dbReference type="ARBA" id="ARBA00023209"/>
    </source>
</evidence>
<dbReference type="GO" id="GO:0005886">
    <property type="term" value="C:plasma membrane"/>
    <property type="evidence" value="ECO:0007669"/>
    <property type="project" value="UniProtKB-SubCell"/>
</dbReference>
<dbReference type="KEGG" id="scn:Solca_2454"/>
<feature type="transmembrane region" description="Helical" evidence="10">
    <location>
        <begin position="90"/>
        <end position="110"/>
    </location>
</feature>
<dbReference type="EMBL" id="CP003349">
    <property type="protein sequence ID" value="AFD07494.1"/>
    <property type="molecule type" value="Genomic_DNA"/>
</dbReference>
<evidence type="ECO:0000313" key="11">
    <source>
        <dbReference type="EMBL" id="AFD07494.1"/>
    </source>
</evidence>
<evidence type="ECO:0000256" key="1">
    <source>
        <dbReference type="ARBA" id="ARBA00022475"/>
    </source>
</evidence>
<evidence type="ECO:0000256" key="5">
    <source>
        <dbReference type="ARBA" id="ARBA00022989"/>
    </source>
</evidence>
<evidence type="ECO:0000256" key="2">
    <source>
        <dbReference type="ARBA" id="ARBA00022516"/>
    </source>
</evidence>
<comment type="pathway">
    <text evidence="10">Lipid metabolism; phospholipid metabolism.</text>
</comment>
<evidence type="ECO:0000256" key="4">
    <source>
        <dbReference type="ARBA" id="ARBA00022692"/>
    </source>
</evidence>
<dbReference type="GO" id="GO:0043772">
    <property type="term" value="F:acyl-phosphate glycerol-3-phosphate acyltransferase activity"/>
    <property type="evidence" value="ECO:0007669"/>
    <property type="project" value="UniProtKB-UniRule"/>
</dbReference>
<feature type="transmembrane region" description="Helical" evidence="10">
    <location>
        <begin position="122"/>
        <end position="144"/>
    </location>
</feature>
<dbReference type="PANTHER" id="PTHR30309">
    <property type="entry name" value="INNER MEMBRANE PROTEIN YGIH"/>
    <property type="match status" value="1"/>
</dbReference>
<comment type="subunit">
    <text evidence="10">Probably interacts with PlsX.</text>
</comment>
<dbReference type="UniPathway" id="UPA00085"/>
<keyword evidence="8 10" id="KW-0594">Phospholipid biosynthesis</keyword>
<feature type="transmembrane region" description="Helical" evidence="10">
    <location>
        <begin position="6"/>
        <end position="25"/>
    </location>
</feature>
<dbReference type="RefSeq" id="WP_014680721.1">
    <property type="nucleotide sequence ID" value="NC_017770.1"/>
</dbReference>
<evidence type="ECO:0000256" key="3">
    <source>
        <dbReference type="ARBA" id="ARBA00022679"/>
    </source>
</evidence>
<keyword evidence="5 10" id="KW-1133">Transmembrane helix</keyword>
<dbReference type="HOGENOM" id="CLU_081254_4_0_10"/>
<protein>
    <recommendedName>
        <fullName evidence="10">Glycerol-3-phosphate acyltransferase</fullName>
    </recommendedName>
    <alternativeName>
        <fullName evidence="10">Acyl-PO4 G3P acyltransferase</fullName>
    </alternativeName>
    <alternativeName>
        <fullName evidence="10">Acyl-phosphate--glycerol-3-phosphate acyltransferase</fullName>
    </alternativeName>
    <alternativeName>
        <fullName evidence="10">G3P acyltransferase</fullName>
        <shortName evidence="10">GPAT</shortName>
        <ecNumber evidence="10">2.3.1.275</ecNumber>
    </alternativeName>
    <alternativeName>
        <fullName evidence="10">Lysophosphatidic acid synthase</fullName>
        <shortName evidence="10">LPA synthase</shortName>
    </alternativeName>
</protein>
<dbReference type="HAMAP" id="MF_01043">
    <property type="entry name" value="PlsY"/>
    <property type="match status" value="1"/>
</dbReference>
<dbReference type="AlphaFoldDB" id="H8KRG9"/>
<keyword evidence="11" id="KW-0012">Acyltransferase</keyword>
<dbReference type="SMART" id="SM01207">
    <property type="entry name" value="G3P_acyltransf"/>
    <property type="match status" value="1"/>
</dbReference>
<comment type="catalytic activity">
    <reaction evidence="10">
        <text>an acyl phosphate + sn-glycerol 3-phosphate = a 1-acyl-sn-glycero-3-phosphate + phosphate</text>
        <dbReference type="Rhea" id="RHEA:34075"/>
        <dbReference type="ChEBI" id="CHEBI:43474"/>
        <dbReference type="ChEBI" id="CHEBI:57597"/>
        <dbReference type="ChEBI" id="CHEBI:57970"/>
        <dbReference type="ChEBI" id="CHEBI:59918"/>
        <dbReference type="EC" id="2.3.1.275"/>
    </reaction>
</comment>
<dbReference type="Proteomes" id="UP000007590">
    <property type="component" value="Chromosome"/>
</dbReference>
<keyword evidence="10" id="KW-0997">Cell inner membrane</keyword>
<dbReference type="InterPro" id="IPR003811">
    <property type="entry name" value="G3P_acylTferase_PlsY"/>
</dbReference>
<dbReference type="Pfam" id="PF02660">
    <property type="entry name" value="G3P_acyltransf"/>
    <property type="match status" value="1"/>
</dbReference>
<accession>H8KRG9</accession>
<dbReference type="NCBIfam" id="TIGR00023">
    <property type="entry name" value="glycerol-3-phosphate 1-O-acyltransferase PlsY"/>
    <property type="match status" value="1"/>
</dbReference>
<dbReference type="STRING" id="929556.Solca_2454"/>
<feature type="transmembrane region" description="Helical" evidence="10">
    <location>
        <begin position="164"/>
        <end position="187"/>
    </location>
</feature>
<keyword evidence="1 10" id="KW-1003">Cell membrane</keyword>
<keyword evidence="12" id="KW-1185">Reference proteome</keyword>
<dbReference type="GO" id="GO:0008654">
    <property type="term" value="P:phospholipid biosynthetic process"/>
    <property type="evidence" value="ECO:0007669"/>
    <property type="project" value="UniProtKB-UniRule"/>
</dbReference>
<name>H8KRG9_SOLCM</name>
<sequence>MISTQSLIALLIAYLLGSIPTAVWIGQIFYGIDVREYGSGNAGTTNTFRILGKKAGIPVMLIDVFKGWLACYLAHWFSNYNPDSIQFANFQLSLGIIAIVGHIFPVFAGFRGGKGIATLFGMVLAIHLQAALCCCIIFLVILIFSHYVSLGSMVASFSYPVLMIFAFHVGNKSVILFGVCVAVLVLVTHQKNIERLLKGKESKSYLFRKKVRN</sequence>
<evidence type="ECO:0000256" key="9">
    <source>
        <dbReference type="ARBA" id="ARBA00023264"/>
    </source>
</evidence>
<keyword evidence="9 10" id="KW-1208">Phospholipid metabolism</keyword>
<dbReference type="EC" id="2.3.1.275" evidence="10"/>
<dbReference type="OrthoDB" id="9777124at2"/>
<comment type="subcellular location">
    <subcellularLocation>
        <location evidence="10">Cell inner membrane</location>
        <topology evidence="10">Multi-pass membrane protein</topology>
    </subcellularLocation>
</comment>
<keyword evidence="7 10" id="KW-0472">Membrane</keyword>
<evidence type="ECO:0000256" key="6">
    <source>
        <dbReference type="ARBA" id="ARBA00023098"/>
    </source>
</evidence>
<organism evidence="11 12">
    <name type="scientific">Solitalea canadensis (strain ATCC 29591 / DSM 3403 / JCM 21819 / LMG 8368 / NBRC 15130 / NCIMB 12057 / USAM 9D)</name>
    <name type="common">Flexibacter canadensis</name>
    <dbReference type="NCBI Taxonomy" id="929556"/>
    <lineage>
        <taxon>Bacteria</taxon>
        <taxon>Pseudomonadati</taxon>
        <taxon>Bacteroidota</taxon>
        <taxon>Sphingobacteriia</taxon>
        <taxon>Sphingobacteriales</taxon>
        <taxon>Sphingobacteriaceae</taxon>
        <taxon>Solitalea</taxon>
    </lineage>
</organism>
<keyword evidence="2 10" id="KW-0444">Lipid biosynthesis</keyword>
<keyword evidence="3 10" id="KW-0808">Transferase</keyword>
<keyword evidence="4 10" id="KW-0812">Transmembrane</keyword>
<reference evidence="11" key="1">
    <citation type="submission" date="2012-02" db="EMBL/GenBank/DDBJ databases">
        <title>The complete genome of Solitalea canadensis DSM 3403.</title>
        <authorList>
            <consortium name="US DOE Joint Genome Institute (JGI-PGF)"/>
            <person name="Lucas S."/>
            <person name="Copeland A."/>
            <person name="Lapidus A."/>
            <person name="Glavina del Rio T."/>
            <person name="Dalin E."/>
            <person name="Tice H."/>
            <person name="Bruce D."/>
            <person name="Goodwin L."/>
            <person name="Pitluck S."/>
            <person name="Peters L."/>
            <person name="Ovchinnikova G."/>
            <person name="Lu M."/>
            <person name="Kyrpides N."/>
            <person name="Mavromatis K."/>
            <person name="Ivanova N."/>
            <person name="Brettin T."/>
            <person name="Detter J.C."/>
            <person name="Han C."/>
            <person name="Larimer F."/>
            <person name="Land M."/>
            <person name="Hauser L."/>
            <person name="Markowitz V."/>
            <person name="Cheng J.-F."/>
            <person name="Hugenholtz P."/>
            <person name="Woyke T."/>
            <person name="Wu D."/>
            <person name="Spring S."/>
            <person name="Schroeder M."/>
            <person name="Kopitz M."/>
            <person name="Brambilla E."/>
            <person name="Klenk H.-P."/>
            <person name="Eisen J.A."/>
        </authorList>
    </citation>
    <scope>NUCLEOTIDE SEQUENCE</scope>
    <source>
        <strain evidence="11">DSM 3403</strain>
    </source>
</reference>
<evidence type="ECO:0000256" key="7">
    <source>
        <dbReference type="ARBA" id="ARBA00023136"/>
    </source>
</evidence>
<gene>
    <name evidence="10" type="primary">plsY</name>
    <name evidence="11" type="ordered locus">Solca_2454</name>
</gene>
<dbReference type="eggNOG" id="COG0344">
    <property type="taxonomic scope" value="Bacteria"/>
</dbReference>
<comment type="function">
    <text evidence="10">Catalyzes the transfer of an acyl group from acyl-phosphate (acyl-PO(4)) to glycerol-3-phosphate (G3P) to form lysophosphatidic acid (LPA). This enzyme utilizes acyl-phosphate as fatty acyl donor, but not acyl-CoA or acyl-ACP.</text>
</comment>
<keyword evidence="6 10" id="KW-0443">Lipid metabolism</keyword>
<evidence type="ECO:0000256" key="10">
    <source>
        <dbReference type="HAMAP-Rule" id="MF_01043"/>
    </source>
</evidence>
<dbReference type="PANTHER" id="PTHR30309:SF0">
    <property type="entry name" value="GLYCEROL-3-PHOSPHATE ACYLTRANSFERASE-RELATED"/>
    <property type="match status" value="1"/>
</dbReference>
<proteinExistence type="inferred from homology"/>